<dbReference type="InterPro" id="IPR044878">
    <property type="entry name" value="UbiA_sf"/>
</dbReference>
<evidence type="ECO:0000256" key="5">
    <source>
        <dbReference type="ARBA" id="ARBA00023136"/>
    </source>
</evidence>
<keyword evidence="5 6" id="KW-0472">Membrane</keyword>
<dbReference type="InterPro" id="IPR039653">
    <property type="entry name" value="Prenyltransferase"/>
</dbReference>
<keyword evidence="8" id="KW-1185">Reference proteome</keyword>
<dbReference type="EMBL" id="QFWV02000008">
    <property type="protein sequence ID" value="RKF05716.1"/>
    <property type="molecule type" value="Genomic_DNA"/>
</dbReference>
<gene>
    <name evidence="7" type="ORF">DEM25_014040</name>
</gene>
<keyword evidence="4 6" id="KW-1133">Transmembrane helix</keyword>
<dbReference type="AlphaFoldDB" id="A0A3A8A770"/>
<organism evidence="7 8">
    <name type="scientific">Oceaniradius stylonematis</name>
    <dbReference type="NCBI Taxonomy" id="2184161"/>
    <lineage>
        <taxon>Bacteria</taxon>
        <taxon>Pseudomonadati</taxon>
        <taxon>Pseudomonadota</taxon>
        <taxon>Alphaproteobacteria</taxon>
        <taxon>Hyphomicrobiales</taxon>
        <taxon>Ahrensiaceae</taxon>
        <taxon>Oceaniradius</taxon>
    </lineage>
</organism>
<keyword evidence="3 6" id="KW-0812">Transmembrane</keyword>
<feature type="transmembrane region" description="Helical" evidence="6">
    <location>
        <begin position="422"/>
        <end position="443"/>
    </location>
</feature>
<dbReference type="GO" id="GO:0009247">
    <property type="term" value="P:glycolipid biosynthetic process"/>
    <property type="evidence" value="ECO:0007669"/>
    <property type="project" value="TreeGrafter"/>
</dbReference>
<dbReference type="Gene3D" id="3.40.50.1000">
    <property type="entry name" value="HAD superfamily/HAD-like"/>
    <property type="match status" value="1"/>
</dbReference>
<dbReference type="Pfam" id="PF12710">
    <property type="entry name" value="HAD"/>
    <property type="match status" value="1"/>
</dbReference>
<keyword evidence="2" id="KW-1003">Cell membrane</keyword>
<sequence>MDARVDDTAIALAVDLDGTLISGDLLWECVFRLVRANPLFALMLPVWLLGGKARFKHEVFSRVSVDPASLGYRPEVLRFLEAEKERGRVLILATASAQDHAGRIAAHLGLFDRVIGSTPDTNLKSAAKRARLVADYGDAGFDYVGNSRDDVAVFEAARRSYVVAPDREARAWSDAHGGAILVDHGQTSLTDVVRMLRVHQWAKNVLIAVPAVLAHTVFEPVTLVHLIGAFFAFSFLASAVYVFNDLFDLSMDRRHPTKCKRPLAAGRIDPATGIKIAFGLMAFSVLITMTLPPLFGIVLALYFVATTAYSLKVKRWLLLDVLTLAGLYTVRIIAGMAAVGAEPSYWLLAFSIFFFLSLALVKRYVELDLAKISERQRLSGRGYRPEDKEVIAQAGMASGFSAIVVLALYLDSPAVYQLYDHPWMIWPICPLVLYLIMRIWILAKRREFNDDPVVFIATDWRSQLMIVFGAALMFAAGAVDFHALGL</sequence>
<dbReference type="Gene3D" id="1.10.357.140">
    <property type="entry name" value="UbiA prenyltransferase"/>
    <property type="match status" value="1"/>
</dbReference>
<dbReference type="SUPFAM" id="SSF56784">
    <property type="entry name" value="HAD-like"/>
    <property type="match status" value="1"/>
</dbReference>
<comment type="caution">
    <text evidence="7">The sequence shown here is derived from an EMBL/GenBank/DDBJ whole genome shotgun (WGS) entry which is preliminary data.</text>
</comment>
<dbReference type="OrthoDB" id="9803632at2"/>
<reference evidence="7 8" key="1">
    <citation type="journal article" date="2018" name="Int. J. Syst. Bacteriol.">
        <title>Oceaniradius stylonemae gen. nov., sp. nov., isolated from a red alga, Stylonema cornu-cervi.</title>
        <authorList>
            <person name="Jeong S."/>
        </authorList>
    </citation>
    <scope>NUCLEOTIDE SEQUENCE [LARGE SCALE GENOMIC DNA]</scope>
    <source>
        <strain evidence="7 8">StC1</strain>
    </source>
</reference>
<protein>
    <submittedName>
        <fullName evidence="7">UbiA family prenyltransferase</fullName>
    </submittedName>
</protein>
<feature type="transmembrane region" description="Helical" evidence="6">
    <location>
        <begin position="293"/>
        <end position="311"/>
    </location>
</feature>
<feature type="transmembrane region" description="Helical" evidence="6">
    <location>
        <begin position="390"/>
        <end position="410"/>
    </location>
</feature>
<dbReference type="InterPro" id="IPR000537">
    <property type="entry name" value="UbiA_prenyltransferase"/>
</dbReference>
<dbReference type="InterPro" id="IPR023214">
    <property type="entry name" value="HAD_sf"/>
</dbReference>
<proteinExistence type="predicted"/>
<dbReference type="GO" id="GO:0016765">
    <property type="term" value="F:transferase activity, transferring alkyl or aryl (other than methyl) groups"/>
    <property type="evidence" value="ECO:0007669"/>
    <property type="project" value="InterPro"/>
</dbReference>
<name>A0A3A8A770_9HYPH</name>
<feature type="transmembrane region" description="Helical" evidence="6">
    <location>
        <begin position="345"/>
        <end position="365"/>
    </location>
</feature>
<evidence type="ECO:0000256" key="4">
    <source>
        <dbReference type="ARBA" id="ARBA00022989"/>
    </source>
</evidence>
<keyword evidence="7" id="KW-0808">Transferase</keyword>
<evidence type="ECO:0000313" key="7">
    <source>
        <dbReference type="EMBL" id="RKF05716.1"/>
    </source>
</evidence>
<evidence type="ECO:0000256" key="3">
    <source>
        <dbReference type="ARBA" id="ARBA00022692"/>
    </source>
</evidence>
<dbReference type="Proteomes" id="UP000246132">
    <property type="component" value="Unassembled WGS sequence"/>
</dbReference>
<evidence type="ECO:0000256" key="6">
    <source>
        <dbReference type="SAM" id="Phobius"/>
    </source>
</evidence>
<dbReference type="RefSeq" id="WP_109766348.1">
    <property type="nucleotide sequence ID" value="NZ_CP159474.1"/>
</dbReference>
<comment type="subcellular location">
    <subcellularLocation>
        <location evidence="1">Membrane</location>
        <topology evidence="1">Multi-pass membrane protein</topology>
    </subcellularLocation>
</comment>
<dbReference type="Pfam" id="PF01040">
    <property type="entry name" value="UbiA"/>
    <property type="match status" value="1"/>
</dbReference>
<dbReference type="NCBIfam" id="NF006088">
    <property type="entry name" value="PRK08238.1"/>
    <property type="match status" value="1"/>
</dbReference>
<accession>A0A3A8A770</accession>
<dbReference type="GO" id="GO:0005886">
    <property type="term" value="C:plasma membrane"/>
    <property type="evidence" value="ECO:0007669"/>
    <property type="project" value="TreeGrafter"/>
</dbReference>
<feature type="transmembrane region" description="Helical" evidence="6">
    <location>
        <begin position="318"/>
        <end position="339"/>
    </location>
</feature>
<feature type="transmembrane region" description="Helical" evidence="6">
    <location>
        <begin position="224"/>
        <end position="247"/>
    </location>
</feature>
<feature type="transmembrane region" description="Helical" evidence="6">
    <location>
        <begin position="464"/>
        <end position="484"/>
    </location>
</feature>
<dbReference type="InterPro" id="IPR036412">
    <property type="entry name" value="HAD-like_sf"/>
</dbReference>
<evidence type="ECO:0000256" key="1">
    <source>
        <dbReference type="ARBA" id="ARBA00004141"/>
    </source>
</evidence>
<dbReference type="PANTHER" id="PTHR11048:SF5">
    <property type="entry name" value="DECAPRENYL-PHOSPHATE PHOSPHORIBOSYLTRANSFERASE"/>
    <property type="match status" value="1"/>
</dbReference>
<dbReference type="PANTHER" id="PTHR11048">
    <property type="entry name" value="PRENYLTRANSFERASES"/>
    <property type="match status" value="1"/>
</dbReference>
<dbReference type="CDD" id="cd13963">
    <property type="entry name" value="PT_UbiA_2"/>
    <property type="match status" value="1"/>
</dbReference>
<evidence type="ECO:0000256" key="2">
    <source>
        <dbReference type="ARBA" id="ARBA00022475"/>
    </source>
</evidence>
<evidence type="ECO:0000313" key="8">
    <source>
        <dbReference type="Proteomes" id="UP000246132"/>
    </source>
</evidence>